<dbReference type="AlphaFoldDB" id="E8NCZ6"/>
<keyword evidence="1" id="KW-1133">Transmembrane helix</keyword>
<dbReference type="RefSeq" id="WP_013583762.1">
    <property type="nucleotide sequence ID" value="NC_015125.1"/>
</dbReference>
<dbReference type="EMBL" id="AP012052">
    <property type="protein sequence ID" value="BAJ73635.1"/>
    <property type="molecule type" value="Genomic_DNA"/>
</dbReference>
<name>E8NCZ6_MICTS</name>
<dbReference type="Proteomes" id="UP000008975">
    <property type="component" value="Chromosome"/>
</dbReference>
<dbReference type="KEGG" id="mts:MTES_0671"/>
<reference evidence="2 3" key="1">
    <citation type="journal article" date="2011" name="J. Bacteriol.">
        <title>Genome sequence of Microbacterium testaceum StLB037, an N-acylhomoserine lactone-degrading bacterium isolated from potato leaves.</title>
        <authorList>
            <person name="Morohoshi T."/>
            <person name="Wang W.-Z."/>
            <person name="Someya N."/>
            <person name="Ikeda T."/>
        </authorList>
    </citation>
    <scope>NUCLEOTIDE SEQUENCE [LARGE SCALE GENOMIC DNA]</scope>
    <source>
        <strain evidence="2 3">StLB037</strain>
    </source>
</reference>
<evidence type="ECO:0000313" key="2">
    <source>
        <dbReference type="EMBL" id="BAJ73635.1"/>
    </source>
</evidence>
<dbReference type="OrthoDB" id="5122892at2"/>
<reference key="2">
    <citation type="submission" date="2011-02" db="EMBL/GenBank/DDBJ databases">
        <title>Genome sequence of Microbacterium testaceum StLB037.</title>
        <authorList>
            <person name="Morohoshi T."/>
            <person name="Wang W.Z."/>
            <person name="Someya N."/>
            <person name="Ikeda T."/>
        </authorList>
    </citation>
    <scope>NUCLEOTIDE SEQUENCE</scope>
    <source>
        <strain>StLB037</strain>
    </source>
</reference>
<dbReference type="HOGENOM" id="CLU_093741_0_0_11"/>
<dbReference type="STRING" id="979556.MTES_0671"/>
<accession>E8NCZ6</accession>
<gene>
    <name evidence="2" type="ordered locus">MTES_0671</name>
</gene>
<sequence>MNTDPVAALAAADPARDVSLPDADVRRLVRAATSRPRRRRWILPTAAIAAVCAVGIPGAAVASGYLARTGWFGSPNPGSPEGTRPVGTEADGSEWIDTSAADYGDYAVTLWPAYATLPPAYDTAVFARAVAADAPEGLRQVTGIRSEFEQNARCAWRAEWLDADALGDASRAATAAETLTAAATWPATVATDGGGIVEEERTLAAAATAGDRAGVESADAWCGEMLEGRAR</sequence>
<evidence type="ECO:0000313" key="3">
    <source>
        <dbReference type="Proteomes" id="UP000008975"/>
    </source>
</evidence>
<protein>
    <submittedName>
        <fullName evidence="2">Glycosyltransferase</fullName>
    </submittedName>
</protein>
<keyword evidence="1" id="KW-0812">Transmembrane</keyword>
<proteinExistence type="predicted"/>
<feature type="transmembrane region" description="Helical" evidence="1">
    <location>
        <begin position="41"/>
        <end position="67"/>
    </location>
</feature>
<organism evidence="2 3">
    <name type="scientific">Microbacterium testaceum (strain StLB037)</name>
    <dbReference type="NCBI Taxonomy" id="979556"/>
    <lineage>
        <taxon>Bacteria</taxon>
        <taxon>Bacillati</taxon>
        <taxon>Actinomycetota</taxon>
        <taxon>Actinomycetes</taxon>
        <taxon>Micrococcales</taxon>
        <taxon>Microbacteriaceae</taxon>
        <taxon>Microbacterium</taxon>
    </lineage>
</organism>
<evidence type="ECO:0000256" key="1">
    <source>
        <dbReference type="SAM" id="Phobius"/>
    </source>
</evidence>
<dbReference type="eggNOG" id="ENOG5033P1W">
    <property type="taxonomic scope" value="Bacteria"/>
</dbReference>
<keyword evidence="1" id="KW-0472">Membrane</keyword>